<keyword evidence="4" id="KW-0762">Sugar transport</keyword>
<dbReference type="PROSITE" id="PS50850">
    <property type="entry name" value="MFS"/>
    <property type="match status" value="1"/>
</dbReference>
<dbReference type="SUPFAM" id="SSF103473">
    <property type="entry name" value="MFS general substrate transporter"/>
    <property type="match status" value="1"/>
</dbReference>
<dbReference type="VEuPathDB" id="VectorBase:AATE020054"/>
<evidence type="ECO:0000256" key="6">
    <source>
        <dbReference type="ARBA" id="ARBA00022989"/>
    </source>
</evidence>
<dbReference type="InterPro" id="IPR005829">
    <property type="entry name" value="Sugar_transporter_CS"/>
</dbReference>
<evidence type="ECO:0000256" key="8">
    <source>
        <dbReference type="ARBA" id="ARBA00023180"/>
    </source>
</evidence>
<evidence type="ECO:0000256" key="1">
    <source>
        <dbReference type="ARBA" id="ARBA00004651"/>
    </source>
</evidence>
<dbReference type="AlphaFoldDB" id="A0A182JL13"/>
<dbReference type="Pfam" id="PF00083">
    <property type="entry name" value="Sugar_tr"/>
    <property type="match status" value="1"/>
</dbReference>
<evidence type="ECO:0000256" key="9">
    <source>
        <dbReference type="ARBA" id="ARBA00024348"/>
    </source>
</evidence>
<dbReference type="InterPro" id="IPR003663">
    <property type="entry name" value="Sugar/inositol_transpt"/>
</dbReference>
<dbReference type="GO" id="GO:0005886">
    <property type="term" value="C:plasma membrane"/>
    <property type="evidence" value="ECO:0007669"/>
    <property type="project" value="UniProtKB-SubCell"/>
</dbReference>
<protein>
    <recommendedName>
        <fullName evidence="11">Facilitated trehalose transporter Tret1</fullName>
    </recommendedName>
</protein>
<accession>A0A182JL13</accession>
<name>A0A182JL13_ANOAO</name>
<feature type="domain" description="Major facilitator superfamily (MFS) profile" evidence="12">
    <location>
        <begin position="51"/>
        <end position="492"/>
    </location>
</feature>
<evidence type="ECO:0000256" key="4">
    <source>
        <dbReference type="ARBA" id="ARBA00022597"/>
    </source>
</evidence>
<evidence type="ECO:0000256" key="7">
    <source>
        <dbReference type="ARBA" id="ARBA00023136"/>
    </source>
</evidence>
<keyword evidence="2" id="KW-0813">Transport</keyword>
<dbReference type="PROSITE" id="PS00216">
    <property type="entry name" value="SUGAR_TRANSPORT_1"/>
    <property type="match status" value="1"/>
</dbReference>
<dbReference type="InterPro" id="IPR020846">
    <property type="entry name" value="MFS_dom"/>
</dbReference>
<evidence type="ECO:0000256" key="11">
    <source>
        <dbReference type="ARBA" id="ARBA00069106"/>
    </source>
</evidence>
<reference evidence="13" key="1">
    <citation type="submission" date="2022-08" db="UniProtKB">
        <authorList>
            <consortium name="EnsemblMetazoa"/>
        </authorList>
    </citation>
    <scope>IDENTIFICATION</scope>
    <source>
        <strain evidence="13">EBRO</strain>
    </source>
</reference>
<dbReference type="InterPro" id="IPR036259">
    <property type="entry name" value="MFS_trans_sf"/>
</dbReference>
<organism evidence="13">
    <name type="scientific">Anopheles atroparvus</name>
    <name type="common">European mosquito</name>
    <dbReference type="NCBI Taxonomy" id="41427"/>
    <lineage>
        <taxon>Eukaryota</taxon>
        <taxon>Metazoa</taxon>
        <taxon>Ecdysozoa</taxon>
        <taxon>Arthropoda</taxon>
        <taxon>Hexapoda</taxon>
        <taxon>Insecta</taxon>
        <taxon>Pterygota</taxon>
        <taxon>Neoptera</taxon>
        <taxon>Endopterygota</taxon>
        <taxon>Diptera</taxon>
        <taxon>Nematocera</taxon>
        <taxon>Culicoidea</taxon>
        <taxon>Culicidae</taxon>
        <taxon>Anophelinae</taxon>
        <taxon>Anopheles</taxon>
    </lineage>
</organism>
<keyword evidence="8" id="KW-0325">Glycoprotein</keyword>
<comment type="subcellular location">
    <subcellularLocation>
        <location evidence="1">Cell membrane</location>
        <topology evidence="1">Multi-pass membrane protein</topology>
    </subcellularLocation>
</comment>
<dbReference type="InterPro" id="IPR005828">
    <property type="entry name" value="MFS_sugar_transport-like"/>
</dbReference>
<keyword evidence="7" id="KW-0472">Membrane</keyword>
<evidence type="ECO:0000256" key="10">
    <source>
        <dbReference type="ARBA" id="ARBA00060205"/>
    </source>
</evidence>
<dbReference type="Gene3D" id="1.20.1250.20">
    <property type="entry name" value="MFS general substrate transporter like domains"/>
    <property type="match status" value="2"/>
</dbReference>
<evidence type="ECO:0000259" key="12">
    <source>
        <dbReference type="PROSITE" id="PS50850"/>
    </source>
</evidence>
<proteinExistence type="inferred from homology"/>
<sequence>LSSALSGGGNKTCASPNCELNSILTTGGIWELLPERVNMDGERTTPMAALKQTLLSLSVSLSYYCIGLVRGYSAPAVPSMHETAPGLLPSKNIASWVSSIPPFGAFFGSLVAFPLMHRIGRKYTVLIASPLWAVSWILIATANDWRVLFVARMLSGFGAGLCLPAAQVYVSECSDPKIRGVIGSLPALSMSFGILVMYIMGKFLEWRVLAWICCGMACCLFLAVACFPQSPVWLKTRKQYEKAHVSAKWLHLQGFSVDPKAGSGVAPSAHSATTGERNEKCQLDAPPPKPFSKEALLRREILIPLGIGLVLLSIQQLSGIDAVVFFTVEIFRAAGSTMDSHLATILVGTVQVLSNIAALFVVDRAGRKPLLIMSGLIMCMAMASMGAAFHLNSIGNTCFGYLPMISLIVFMIGFSIGFGSIPFLLMGELFPTAQRSLLSSLAGSFNLAMMFTVIKTYHPLEDLITASGTFLMYSVLCALGVVFVITSVPETKGRELESIQKLFERPSVQRHEELECGKGASHDNAAFTATEEIARHHAKPLEKRSIDTKL</sequence>
<comment type="function">
    <text evidence="10">High-capacity facilitative transporter for trehalose. Does not transport maltose, sucrose or lactose. Mediates the bidirectional transfer of trehalose. Responsible for the transport of trehalose synthesized in the fat body and the incorporation of trehalose into other tissues that require a carbon source, thereby regulating trehalose levels in the hemolymph.</text>
</comment>
<dbReference type="GO" id="GO:0015574">
    <property type="term" value="F:trehalose transmembrane transporter activity"/>
    <property type="evidence" value="ECO:0007669"/>
    <property type="project" value="UniProtKB-ARBA"/>
</dbReference>
<evidence type="ECO:0000256" key="3">
    <source>
        <dbReference type="ARBA" id="ARBA00022475"/>
    </source>
</evidence>
<dbReference type="EnsemblMetazoa" id="AATE020054-RA">
    <property type="protein sequence ID" value="AATE020054-PA.1"/>
    <property type="gene ID" value="AATE020054"/>
</dbReference>
<comment type="similarity">
    <text evidence="9">Belongs to the major facilitator superfamily. Sugar transporter (TC 2.A.1.1) family. Trehalose transporter subfamily.</text>
</comment>
<keyword evidence="5" id="KW-0812">Transmembrane</keyword>
<evidence type="ECO:0000256" key="5">
    <source>
        <dbReference type="ARBA" id="ARBA00022692"/>
    </source>
</evidence>
<dbReference type="PROSITE" id="PS00217">
    <property type="entry name" value="SUGAR_TRANSPORT_2"/>
    <property type="match status" value="1"/>
</dbReference>
<dbReference type="PRINTS" id="PR00171">
    <property type="entry name" value="SUGRTRNSPORT"/>
</dbReference>
<dbReference type="PANTHER" id="PTHR48021:SF96">
    <property type="entry name" value="FACILITATED TREHALOSE TRANSPORTER TRET1-1-RELATED"/>
    <property type="match status" value="1"/>
</dbReference>
<evidence type="ECO:0000256" key="2">
    <source>
        <dbReference type="ARBA" id="ARBA00022448"/>
    </source>
</evidence>
<dbReference type="STRING" id="41427.A0A182JL13"/>
<keyword evidence="6" id="KW-1133">Transmembrane helix</keyword>
<evidence type="ECO:0000313" key="13">
    <source>
        <dbReference type="EnsemblMetazoa" id="AATE020054-PA.1"/>
    </source>
</evidence>
<dbReference type="PANTHER" id="PTHR48021">
    <property type="match status" value="1"/>
</dbReference>
<dbReference type="InterPro" id="IPR050549">
    <property type="entry name" value="MFS_Trehalose_Transporter"/>
</dbReference>
<dbReference type="FunFam" id="1.20.1250.20:FF:000055">
    <property type="entry name" value="Facilitated trehalose transporter Tret1-2 homolog"/>
    <property type="match status" value="1"/>
</dbReference>
<keyword evidence="3" id="KW-1003">Cell membrane</keyword>